<keyword evidence="8" id="KW-1185">Reference proteome</keyword>
<evidence type="ECO:0000313" key="8">
    <source>
        <dbReference type="Proteomes" id="UP000290567"/>
    </source>
</evidence>
<dbReference type="EMBL" id="BJCC01000055">
    <property type="protein sequence ID" value="GCF95929.1"/>
    <property type="molecule type" value="Genomic_DNA"/>
</dbReference>
<feature type="transmembrane region" description="Helical" evidence="6">
    <location>
        <begin position="60"/>
        <end position="79"/>
    </location>
</feature>
<dbReference type="RefSeq" id="WP_146624295.1">
    <property type="nucleotide sequence ID" value="NZ_BJCC01000055.1"/>
</dbReference>
<dbReference type="AlphaFoldDB" id="A0A4V0WQ30"/>
<dbReference type="InterPro" id="IPR010343">
    <property type="entry name" value="ArAE_1"/>
</dbReference>
<dbReference type="GO" id="GO:0005886">
    <property type="term" value="C:plasma membrane"/>
    <property type="evidence" value="ECO:0007669"/>
    <property type="project" value="UniProtKB-SubCell"/>
</dbReference>
<evidence type="ECO:0000256" key="1">
    <source>
        <dbReference type="ARBA" id="ARBA00004651"/>
    </source>
</evidence>
<keyword evidence="3 6" id="KW-0812">Transmembrane</keyword>
<dbReference type="InterPro" id="IPR052984">
    <property type="entry name" value="UPF0421"/>
</dbReference>
<accession>A0A4V0WQ30</accession>
<evidence type="ECO:0000313" key="7">
    <source>
        <dbReference type="EMBL" id="GCF95929.1"/>
    </source>
</evidence>
<keyword evidence="2" id="KW-1003">Cell membrane</keyword>
<comment type="caution">
    <text evidence="7">The sequence shown here is derived from an EMBL/GenBank/DDBJ whole genome shotgun (WGS) entry which is preliminary data.</text>
</comment>
<dbReference type="PANTHER" id="PTHR40064">
    <property type="entry name" value="MEMBRANE PROTEIN-RELATED"/>
    <property type="match status" value="1"/>
</dbReference>
<keyword evidence="5 6" id="KW-0472">Membrane</keyword>
<dbReference type="Proteomes" id="UP000290567">
    <property type="component" value="Unassembled WGS sequence"/>
</dbReference>
<feature type="transmembrane region" description="Helical" evidence="6">
    <location>
        <begin position="138"/>
        <end position="155"/>
    </location>
</feature>
<evidence type="ECO:0000256" key="6">
    <source>
        <dbReference type="SAM" id="Phobius"/>
    </source>
</evidence>
<dbReference type="OrthoDB" id="1653617at2"/>
<feature type="transmembrane region" description="Helical" evidence="6">
    <location>
        <begin position="110"/>
        <end position="126"/>
    </location>
</feature>
<evidence type="ECO:0000256" key="4">
    <source>
        <dbReference type="ARBA" id="ARBA00022989"/>
    </source>
</evidence>
<comment type="subcellular location">
    <subcellularLocation>
        <location evidence="1">Cell membrane</location>
        <topology evidence="1">Multi-pass membrane protein</topology>
    </subcellularLocation>
</comment>
<dbReference type="Pfam" id="PF06081">
    <property type="entry name" value="ArAE_1"/>
    <property type="match status" value="1"/>
</dbReference>
<feature type="transmembrane region" description="Helical" evidence="6">
    <location>
        <begin position="85"/>
        <end position="103"/>
    </location>
</feature>
<protein>
    <recommendedName>
        <fullName evidence="9">FUSC family protein</fullName>
    </recommendedName>
</protein>
<evidence type="ECO:0008006" key="9">
    <source>
        <dbReference type="Google" id="ProtNLM"/>
    </source>
</evidence>
<evidence type="ECO:0000256" key="3">
    <source>
        <dbReference type="ARBA" id="ARBA00022692"/>
    </source>
</evidence>
<name>A0A4V0WQ30_9ENTE</name>
<gene>
    <name evidence="7" type="ORF">NRIC_38200</name>
</gene>
<keyword evidence="4 6" id="KW-1133">Transmembrane helix</keyword>
<sequence length="165" mass="17994">MKIVGLQFGLRNIKTGISVFLCILISFVLQRETYVVSAITAIFTLREDQINTVKFGRHRIVGNIVGACTSVVCIGIFNLLGDSRLVQLFSIPLMIMLMIALLVKYDHAEGVVGASATLLTILFMIPKDASYLYALNRVVDSFIGMLIAVAINSLLPSIDPSAETN</sequence>
<dbReference type="PANTHER" id="PTHR40064:SF1">
    <property type="entry name" value="MEMBRANE PROTEIN"/>
    <property type="match status" value="1"/>
</dbReference>
<evidence type="ECO:0000256" key="2">
    <source>
        <dbReference type="ARBA" id="ARBA00022475"/>
    </source>
</evidence>
<organism evidence="7 8">
    <name type="scientific">Enterococcus florum</name>
    <dbReference type="NCBI Taxonomy" id="2480627"/>
    <lineage>
        <taxon>Bacteria</taxon>
        <taxon>Bacillati</taxon>
        <taxon>Bacillota</taxon>
        <taxon>Bacilli</taxon>
        <taxon>Lactobacillales</taxon>
        <taxon>Enterococcaceae</taxon>
        <taxon>Enterococcus</taxon>
    </lineage>
</organism>
<evidence type="ECO:0000256" key="5">
    <source>
        <dbReference type="ARBA" id="ARBA00023136"/>
    </source>
</evidence>
<reference evidence="8" key="1">
    <citation type="submission" date="2019-02" db="EMBL/GenBank/DDBJ databases">
        <title>Draft genome sequence of Enterococcus sp. Gos25-1.</title>
        <authorList>
            <person name="Tanaka N."/>
            <person name="Shiwa Y."/>
            <person name="Fujita N."/>
        </authorList>
    </citation>
    <scope>NUCLEOTIDE SEQUENCE [LARGE SCALE GENOMIC DNA]</scope>
    <source>
        <strain evidence="8">Gos25-1</strain>
    </source>
</reference>
<proteinExistence type="predicted"/>